<proteinExistence type="predicted"/>
<name>A0ABD0KE18_9CAEN</name>
<gene>
    <name evidence="1" type="ORF">BaRGS_00023488</name>
</gene>
<evidence type="ECO:0000313" key="1">
    <source>
        <dbReference type="EMBL" id="KAK7485237.1"/>
    </source>
</evidence>
<protein>
    <submittedName>
        <fullName evidence="1">Uncharacterized protein</fullName>
    </submittedName>
</protein>
<dbReference type="Proteomes" id="UP001519460">
    <property type="component" value="Unassembled WGS sequence"/>
</dbReference>
<sequence>MSVIMRKKGTGVLAPFYRYRQTSKHKLVVSPVTPCSRWCLKADPNLHASRVTSNTVFKMAARHVETGGCSEHGESFPLRTAIFTTLNGSDLSWTVSGH</sequence>
<dbReference type="EMBL" id="JACVVK020000197">
    <property type="protein sequence ID" value="KAK7485237.1"/>
    <property type="molecule type" value="Genomic_DNA"/>
</dbReference>
<reference evidence="1 2" key="1">
    <citation type="journal article" date="2023" name="Sci. Data">
        <title>Genome assembly of the Korean intertidal mud-creeper Batillaria attramentaria.</title>
        <authorList>
            <person name="Patra A.K."/>
            <person name="Ho P.T."/>
            <person name="Jun S."/>
            <person name="Lee S.J."/>
            <person name="Kim Y."/>
            <person name="Won Y.J."/>
        </authorList>
    </citation>
    <scope>NUCLEOTIDE SEQUENCE [LARGE SCALE GENOMIC DNA]</scope>
    <source>
        <strain evidence="1">Wonlab-2016</strain>
    </source>
</reference>
<evidence type="ECO:0000313" key="2">
    <source>
        <dbReference type="Proteomes" id="UP001519460"/>
    </source>
</evidence>
<keyword evidence="2" id="KW-1185">Reference proteome</keyword>
<organism evidence="1 2">
    <name type="scientific">Batillaria attramentaria</name>
    <dbReference type="NCBI Taxonomy" id="370345"/>
    <lineage>
        <taxon>Eukaryota</taxon>
        <taxon>Metazoa</taxon>
        <taxon>Spiralia</taxon>
        <taxon>Lophotrochozoa</taxon>
        <taxon>Mollusca</taxon>
        <taxon>Gastropoda</taxon>
        <taxon>Caenogastropoda</taxon>
        <taxon>Sorbeoconcha</taxon>
        <taxon>Cerithioidea</taxon>
        <taxon>Batillariidae</taxon>
        <taxon>Batillaria</taxon>
    </lineage>
</organism>
<dbReference type="AlphaFoldDB" id="A0ABD0KE18"/>
<accession>A0ABD0KE18</accession>
<comment type="caution">
    <text evidence="1">The sequence shown here is derived from an EMBL/GenBank/DDBJ whole genome shotgun (WGS) entry which is preliminary data.</text>
</comment>